<dbReference type="OMA" id="HINPPLQ"/>
<feature type="region of interest" description="Disordered" evidence="1">
    <location>
        <begin position="165"/>
        <end position="203"/>
    </location>
</feature>
<evidence type="ECO:0008006" key="5">
    <source>
        <dbReference type="Google" id="ProtNLM"/>
    </source>
</evidence>
<dbReference type="AlphaFoldDB" id="R7V1C7"/>
<evidence type="ECO:0000313" key="2">
    <source>
        <dbReference type="EMBL" id="ELU10012.1"/>
    </source>
</evidence>
<feature type="region of interest" description="Disordered" evidence="1">
    <location>
        <begin position="364"/>
        <end position="396"/>
    </location>
</feature>
<dbReference type="HOGENOM" id="CLU_657638_0_0_1"/>
<dbReference type="PANTHER" id="PTHR33772">
    <property type="entry name" value="THYMUS, BRAIN AND TESTES-ASSOCIATED"/>
    <property type="match status" value="1"/>
</dbReference>
<keyword evidence="4" id="KW-1185">Reference proteome</keyword>
<reference evidence="2 4" key="2">
    <citation type="journal article" date="2013" name="Nature">
        <title>Insights into bilaterian evolution from three spiralian genomes.</title>
        <authorList>
            <person name="Simakov O."/>
            <person name="Marletaz F."/>
            <person name="Cho S.J."/>
            <person name="Edsinger-Gonzales E."/>
            <person name="Havlak P."/>
            <person name="Hellsten U."/>
            <person name="Kuo D.H."/>
            <person name="Larsson T."/>
            <person name="Lv J."/>
            <person name="Arendt D."/>
            <person name="Savage R."/>
            <person name="Osoegawa K."/>
            <person name="de Jong P."/>
            <person name="Grimwood J."/>
            <person name="Chapman J.A."/>
            <person name="Shapiro H."/>
            <person name="Aerts A."/>
            <person name="Otillar R.P."/>
            <person name="Terry A.Y."/>
            <person name="Boore J.L."/>
            <person name="Grigoriev I.V."/>
            <person name="Lindberg D.R."/>
            <person name="Seaver E.C."/>
            <person name="Weisblat D.A."/>
            <person name="Putnam N.H."/>
            <person name="Rokhsar D.S."/>
        </authorList>
    </citation>
    <scope>NUCLEOTIDE SEQUENCE</scope>
    <source>
        <strain evidence="2 4">I ESC-2004</strain>
    </source>
</reference>
<protein>
    <recommendedName>
        <fullName evidence="5">Protein TBATA</fullName>
    </recommendedName>
</protein>
<evidence type="ECO:0000313" key="4">
    <source>
        <dbReference type="Proteomes" id="UP000014760"/>
    </source>
</evidence>
<dbReference type="STRING" id="283909.R7V1C7"/>
<dbReference type="Proteomes" id="UP000014760">
    <property type="component" value="Unassembled WGS sequence"/>
</dbReference>
<evidence type="ECO:0000256" key="1">
    <source>
        <dbReference type="SAM" id="MobiDB-lite"/>
    </source>
</evidence>
<dbReference type="Pfam" id="PF15256">
    <property type="entry name" value="SPATIAL"/>
    <property type="match status" value="1"/>
</dbReference>
<gene>
    <name evidence="2" type="ORF">CAPTEDRAFT_221402</name>
</gene>
<dbReference type="EnsemblMetazoa" id="CapteT221402">
    <property type="protein sequence ID" value="CapteP221402"/>
    <property type="gene ID" value="CapteG221402"/>
</dbReference>
<reference evidence="4" key="1">
    <citation type="submission" date="2012-12" db="EMBL/GenBank/DDBJ databases">
        <authorList>
            <person name="Hellsten U."/>
            <person name="Grimwood J."/>
            <person name="Chapman J.A."/>
            <person name="Shapiro H."/>
            <person name="Aerts A."/>
            <person name="Otillar R.P."/>
            <person name="Terry A.Y."/>
            <person name="Boore J.L."/>
            <person name="Simakov O."/>
            <person name="Marletaz F."/>
            <person name="Cho S.-J."/>
            <person name="Edsinger-Gonzales E."/>
            <person name="Havlak P."/>
            <person name="Kuo D.-H."/>
            <person name="Larsson T."/>
            <person name="Lv J."/>
            <person name="Arendt D."/>
            <person name="Savage R."/>
            <person name="Osoegawa K."/>
            <person name="de Jong P."/>
            <person name="Lindberg D.R."/>
            <person name="Seaver E.C."/>
            <person name="Weisblat D.A."/>
            <person name="Putnam N.H."/>
            <person name="Grigoriev I.V."/>
            <person name="Rokhsar D.S."/>
        </authorList>
    </citation>
    <scope>NUCLEOTIDE SEQUENCE</scope>
    <source>
        <strain evidence="4">I ESC-2004</strain>
    </source>
</reference>
<name>R7V1C7_CAPTE</name>
<dbReference type="EMBL" id="AMQN01000944">
    <property type="status" value="NOT_ANNOTATED_CDS"/>
    <property type="molecule type" value="Genomic_DNA"/>
</dbReference>
<dbReference type="EMBL" id="KB297742">
    <property type="protein sequence ID" value="ELU10012.1"/>
    <property type="molecule type" value="Genomic_DNA"/>
</dbReference>
<proteinExistence type="predicted"/>
<feature type="region of interest" description="Disordered" evidence="1">
    <location>
        <begin position="1"/>
        <end position="43"/>
    </location>
</feature>
<dbReference type="PANTHER" id="PTHR33772:SF1">
    <property type="entry name" value="PROTEIN TBATA"/>
    <property type="match status" value="1"/>
</dbReference>
<evidence type="ECO:0000313" key="3">
    <source>
        <dbReference type="EnsemblMetazoa" id="CapteP221402"/>
    </source>
</evidence>
<sequence>MSASEVFRPKNGPLVLRGNLSDGPPIPMDTFRKDERPGTQTSRWGKKSINQFFARNAPHTSRVKHLKGLLDVPICTVTDPGVFGAPKTPLQFPPNSYENKKLKVWRSLPKLPVNAIGLNNQMHPKMSLDKRIFREKAVPNMGMVPVIDAWERELFSLAQALQLDKHKPPPVQKPDSRARYSENTGRLIPPPSRAMTRGSSRGSRCDLRSSQYQHIVPQPDISGLVLQMLCQVLQTDDVNAVKAWLVSAPDQEKASVLNMIHAALQSNDDYYNHNVNAKEQDFVGRTELPAEGAMLPAIDETERPESMGQKTVDRLNFEPTVPTNQDDNLDGTHFRYTYTPMGGQRKIPTPLFEETNPQLTVGDTFLPPKSGTGLRPRSNLDQLNRKTPVPPIDQPKLRMVTPKMDENQVWNQDNSLAA</sequence>
<dbReference type="OrthoDB" id="9982103at2759"/>
<reference evidence="3" key="3">
    <citation type="submission" date="2015-06" db="UniProtKB">
        <authorList>
            <consortium name="EnsemblMetazoa"/>
        </authorList>
    </citation>
    <scope>IDENTIFICATION</scope>
</reference>
<accession>R7V1C7</accession>
<dbReference type="InterPro" id="IPR037394">
    <property type="entry name" value="TBATA-like"/>
</dbReference>
<organism evidence="2">
    <name type="scientific">Capitella teleta</name>
    <name type="common">Polychaete worm</name>
    <dbReference type="NCBI Taxonomy" id="283909"/>
    <lineage>
        <taxon>Eukaryota</taxon>
        <taxon>Metazoa</taxon>
        <taxon>Spiralia</taxon>
        <taxon>Lophotrochozoa</taxon>
        <taxon>Annelida</taxon>
        <taxon>Polychaeta</taxon>
        <taxon>Sedentaria</taxon>
        <taxon>Scolecida</taxon>
        <taxon>Capitellidae</taxon>
        <taxon>Capitella</taxon>
    </lineage>
</organism>